<reference evidence="1 2" key="1">
    <citation type="submission" date="2017-11" db="EMBL/GenBank/DDBJ databases">
        <title>Genome sequence of Entomoplasma melaleucae M1 (ATCC 49191).</title>
        <authorList>
            <person name="Lo W.-S."/>
            <person name="Gasparich G.E."/>
            <person name="Kuo C.-H."/>
        </authorList>
    </citation>
    <scope>NUCLEOTIDE SEQUENCE [LARGE SCALE GENOMIC DNA]</scope>
    <source>
        <strain evidence="1 2">M1</strain>
    </source>
</reference>
<name>A0A2K8NWX5_9MOLU</name>
<proteinExistence type="predicted"/>
<evidence type="ECO:0000313" key="1">
    <source>
        <dbReference type="EMBL" id="ATZ18319.1"/>
    </source>
</evidence>
<sequence length="94" mass="10802">MTMSQAAEPGTNSPIFSGKILTLDVGTRKLTEASYRMPLSDSFVTWGMIHTFMCLTKRHSNWNLMFQIILKSLIITKTLKIMLQFIIIKKIMTF</sequence>
<dbReference type="EMBL" id="CP024964">
    <property type="protein sequence ID" value="ATZ18319.1"/>
    <property type="molecule type" value="Genomic_DNA"/>
</dbReference>
<evidence type="ECO:0000313" key="2">
    <source>
        <dbReference type="Proteomes" id="UP000231896"/>
    </source>
</evidence>
<protein>
    <submittedName>
        <fullName evidence="1">Uncharacterized protein</fullName>
    </submittedName>
</protein>
<organism evidence="1 2">
    <name type="scientific">Mesoplasma melaleucae</name>
    <dbReference type="NCBI Taxonomy" id="81459"/>
    <lineage>
        <taxon>Bacteria</taxon>
        <taxon>Bacillati</taxon>
        <taxon>Mycoplasmatota</taxon>
        <taxon>Mollicutes</taxon>
        <taxon>Entomoplasmatales</taxon>
        <taxon>Entomoplasmataceae</taxon>
        <taxon>Mesoplasma</taxon>
    </lineage>
</organism>
<keyword evidence="2" id="KW-1185">Reference proteome</keyword>
<gene>
    <name evidence="1" type="ORF">EMELA_v1c08330</name>
</gene>
<dbReference type="Proteomes" id="UP000231896">
    <property type="component" value="Chromosome"/>
</dbReference>
<dbReference type="KEGG" id="eml:EMELA_v1c08330"/>
<accession>A0A2K8NWX5</accession>
<dbReference type="AlphaFoldDB" id="A0A2K8NWX5"/>